<dbReference type="Gene3D" id="3.40.50.2300">
    <property type="match status" value="2"/>
</dbReference>
<evidence type="ECO:0000256" key="2">
    <source>
        <dbReference type="ARBA" id="ARBA00022729"/>
    </source>
</evidence>
<dbReference type="AlphaFoldDB" id="A0A538STM4"/>
<accession>A0A538STM4</accession>
<dbReference type="EMBL" id="VBOU01000057">
    <property type="protein sequence ID" value="TMQ54730.1"/>
    <property type="molecule type" value="Genomic_DNA"/>
</dbReference>
<evidence type="ECO:0000313" key="4">
    <source>
        <dbReference type="EMBL" id="TMQ54730.1"/>
    </source>
</evidence>
<dbReference type="InterPro" id="IPR028081">
    <property type="entry name" value="Leu-bd"/>
</dbReference>
<evidence type="ECO:0000259" key="3">
    <source>
        <dbReference type="Pfam" id="PF13458"/>
    </source>
</evidence>
<comment type="similarity">
    <text evidence="1">Belongs to the leucine-binding protein family.</text>
</comment>
<dbReference type="PROSITE" id="PS51257">
    <property type="entry name" value="PROKAR_LIPOPROTEIN"/>
    <property type="match status" value="1"/>
</dbReference>
<comment type="caution">
    <text evidence="4">The sequence shown here is derived from an EMBL/GenBank/DDBJ whole genome shotgun (WGS) entry which is preliminary data.</text>
</comment>
<name>A0A538STM4_UNCEI</name>
<proteinExistence type="inferred from homology"/>
<reference evidence="4 5" key="1">
    <citation type="journal article" date="2019" name="Nat. Microbiol.">
        <title>Mediterranean grassland soil C-N compound turnover is dependent on rainfall and depth, and is mediated by genomically divergent microorganisms.</title>
        <authorList>
            <person name="Diamond S."/>
            <person name="Andeer P.F."/>
            <person name="Li Z."/>
            <person name="Crits-Christoph A."/>
            <person name="Burstein D."/>
            <person name="Anantharaman K."/>
            <person name="Lane K.R."/>
            <person name="Thomas B.C."/>
            <person name="Pan C."/>
            <person name="Northen T.R."/>
            <person name="Banfield J.F."/>
        </authorList>
    </citation>
    <scope>NUCLEOTIDE SEQUENCE [LARGE SCALE GENOMIC DNA]</scope>
    <source>
        <strain evidence="4">WS_4</strain>
    </source>
</reference>
<dbReference type="PANTHER" id="PTHR30483:SF6">
    <property type="entry name" value="PERIPLASMIC BINDING PROTEIN OF ABC TRANSPORTER FOR NATURAL AMINO ACIDS"/>
    <property type="match status" value="1"/>
</dbReference>
<sequence>MRRYRALLVSILTLTACSRGSRGAIVLGLAGPFSQPRGESMQRAAELAVEEINARGGIRGRQLALRVMDDSGRPEVAIRIAEQLVDDPAVVAVVGHLTSGTSLAAVRVYGEARRPLAMISPSASSPDLSGVNPYFFRVCPSDLSHGAQLARYARQTLGARRVGVIYVDDDYGRGLRLSFAAEFRRLGGEIVEEDPALSTTPSFEPYLSHLRLGDGADALMLATERSGAELALREMGRLGVHWAILGGDALTGIEAAGPIAEGVRLSSAYLVDRPGERNAQFVEAYTRAYPGQRPDHRGAGAYDAVQLLARVLANAGSDRQAIRDRLARIGTDVPAYEGVTGSIAFDGRGDVPAKSVVIGTVRGGRLVTEGAP</sequence>
<dbReference type="InterPro" id="IPR028082">
    <property type="entry name" value="Peripla_BP_I"/>
</dbReference>
<evidence type="ECO:0000313" key="5">
    <source>
        <dbReference type="Proteomes" id="UP000319829"/>
    </source>
</evidence>
<dbReference type="PANTHER" id="PTHR30483">
    <property type="entry name" value="LEUCINE-SPECIFIC-BINDING PROTEIN"/>
    <property type="match status" value="1"/>
</dbReference>
<protein>
    <recommendedName>
        <fullName evidence="3">Leucine-binding protein domain-containing protein</fullName>
    </recommendedName>
</protein>
<dbReference type="Proteomes" id="UP000319829">
    <property type="component" value="Unassembled WGS sequence"/>
</dbReference>
<feature type="domain" description="Leucine-binding protein" evidence="3">
    <location>
        <begin position="26"/>
        <end position="363"/>
    </location>
</feature>
<gene>
    <name evidence="4" type="ORF">E6K74_05175</name>
</gene>
<dbReference type="SUPFAM" id="SSF53822">
    <property type="entry name" value="Periplasmic binding protein-like I"/>
    <property type="match status" value="1"/>
</dbReference>
<dbReference type="Pfam" id="PF13458">
    <property type="entry name" value="Peripla_BP_6"/>
    <property type="match status" value="1"/>
</dbReference>
<keyword evidence="2" id="KW-0732">Signal</keyword>
<dbReference type="InterPro" id="IPR051010">
    <property type="entry name" value="BCAA_transport"/>
</dbReference>
<organism evidence="4 5">
    <name type="scientific">Eiseniibacteriota bacterium</name>
    <dbReference type="NCBI Taxonomy" id="2212470"/>
    <lineage>
        <taxon>Bacteria</taxon>
        <taxon>Candidatus Eiseniibacteriota</taxon>
    </lineage>
</organism>
<evidence type="ECO:0000256" key="1">
    <source>
        <dbReference type="ARBA" id="ARBA00010062"/>
    </source>
</evidence>